<sequence length="181" mass="20734">MDRNFVKALLFAWDRPQFRSGLQHLIDLDEVTALLAALAVEGHDHEVELRAMQLLRSAMDTAEIRRATLLLVEADDVRQGLVDGITESLADRPGLARSIRSALDDPAVRVEIRAVLESAPVRAVIWQVTEDQFRGRRWALIRQAVVLLVRHRHARRLVWALKRHGVLRELRRRPDQQDLVA</sequence>
<evidence type="ECO:0000313" key="2">
    <source>
        <dbReference type="Proteomes" id="UP000482800"/>
    </source>
</evidence>
<proteinExistence type="predicted"/>
<dbReference type="Proteomes" id="UP000482800">
    <property type="component" value="Unassembled WGS sequence"/>
</dbReference>
<reference evidence="1 2" key="1">
    <citation type="submission" date="2020-03" db="EMBL/GenBank/DDBJ databases">
        <title>Whole genome shotgun sequence of Phytohabitans houttuyneae NBRC 108639.</title>
        <authorList>
            <person name="Komaki H."/>
            <person name="Tamura T."/>
        </authorList>
    </citation>
    <scope>NUCLEOTIDE SEQUENCE [LARGE SCALE GENOMIC DNA]</scope>
    <source>
        <strain evidence="1 2">NBRC 108639</strain>
    </source>
</reference>
<dbReference type="EMBL" id="BLPF01000002">
    <property type="protein sequence ID" value="GFJ81443.1"/>
    <property type="molecule type" value="Genomic_DNA"/>
</dbReference>
<dbReference type="RefSeq" id="WP_173060644.1">
    <property type="nucleotide sequence ID" value="NZ_BAABGO010000023.1"/>
</dbReference>
<accession>A0A6V8K8B0</accession>
<dbReference type="AlphaFoldDB" id="A0A6V8K8B0"/>
<evidence type="ECO:0000313" key="1">
    <source>
        <dbReference type="EMBL" id="GFJ81443.1"/>
    </source>
</evidence>
<organism evidence="1 2">
    <name type="scientific">Phytohabitans houttuyneae</name>
    <dbReference type="NCBI Taxonomy" id="1076126"/>
    <lineage>
        <taxon>Bacteria</taxon>
        <taxon>Bacillati</taxon>
        <taxon>Actinomycetota</taxon>
        <taxon>Actinomycetes</taxon>
        <taxon>Micromonosporales</taxon>
        <taxon>Micromonosporaceae</taxon>
    </lineage>
</organism>
<protein>
    <submittedName>
        <fullName evidence="1">Uncharacterized protein</fullName>
    </submittedName>
</protein>
<keyword evidence="2" id="KW-1185">Reference proteome</keyword>
<reference evidence="1 2" key="2">
    <citation type="submission" date="2020-03" db="EMBL/GenBank/DDBJ databases">
        <authorList>
            <person name="Ichikawa N."/>
            <person name="Kimura A."/>
            <person name="Kitahashi Y."/>
            <person name="Uohara A."/>
        </authorList>
    </citation>
    <scope>NUCLEOTIDE SEQUENCE [LARGE SCALE GENOMIC DNA]</scope>
    <source>
        <strain evidence="1 2">NBRC 108639</strain>
    </source>
</reference>
<comment type="caution">
    <text evidence="1">The sequence shown here is derived from an EMBL/GenBank/DDBJ whole genome shotgun (WGS) entry which is preliminary data.</text>
</comment>
<name>A0A6V8K8B0_9ACTN</name>
<gene>
    <name evidence="1" type="ORF">Phou_056230</name>
</gene>